<feature type="transmembrane region" description="Helical" evidence="5">
    <location>
        <begin position="129"/>
        <end position="150"/>
    </location>
</feature>
<dbReference type="BioCyc" id="PSP1104324:GJSN-2562-MONOMER"/>
<dbReference type="EMBL" id="CP003098">
    <property type="protein sequence ID" value="AET34002.1"/>
    <property type="molecule type" value="Genomic_DNA"/>
</dbReference>
<dbReference type="STRING" id="1104324.P186_2618"/>
<keyword evidence="4 5" id="KW-0472">Membrane</keyword>
<evidence type="ECO:0000313" key="8">
    <source>
        <dbReference type="Proteomes" id="UP000005867"/>
    </source>
</evidence>
<dbReference type="PANTHER" id="PTHR30347">
    <property type="entry name" value="POTASSIUM CHANNEL RELATED"/>
    <property type="match status" value="1"/>
</dbReference>
<evidence type="ECO:0000313" key="7">
    <source>
        <dbReference type="EMBL" id="AET34002.1"/>
    </source>
</evidence>
<evidence type="ECO:0000256" key="5">
    <source>
        <dbReference type="SAM" id="Phobius"/>
    </source>
</evidence>
<keyword evidence="3 5" id="KW-1133">Transmembrane helix</keyword>
<dbReference type="eggNOG" id="arCOG01568">
    <property type="taxonomic scope" value="Archaea"/>
</dbReference>
<dbReference type="GO" id="GO:0016020">
    <property type="term" value="C:membrane"/>
    <property type="evidence" value="ECO:0007669"/>
    <property type="project" value="UniProtKB-SubCell"/>
</dbReference>
<sequence>MSPSGAMASTRGVWLATVGKVVGVVVTSFAIYYSIKFADYLFHLGITPDVYGVLIALIASAAGVAISNILGNAVILYLKPALRERAFSVGNVIKIIGFLFSILVAFTLGKIGAEAALLGGTVTGLVLGLALQPVLSNLFAGLVILATRFVTIGDVVRITSTGIPYQLAVLPPYKYFSPDYVVPGYKGRVVEIGLFYTTVILDTGYELRIPNSILLNSGVVDYTPQWSEKGTVMVRIELPLSVINFDAVEREVREVLAEFSIIAVDFTEQSDKDHVILRVKLEVPNGADWRDLKSRALKKLLEYRERKIRENYYRYLCLTRAVLCDRYAEQLAKEGPRASS</sequence>
<dbReference type="InterPro" id="IPR006685">
    <property type="entry name" value="MscS_channel_2nd"/>
</dbReference>
<dbReference type="AlphaFoldDB" id="G7VDM3"/>
<evidence type="ECO:0000256" key="3">
    <source>
        <dbReference type="ARBA" id="ARBA00022989"/>
    </source>
</evidence>
<dbReference type="KEGG" id="pyr:P186_2618"/>
<keyword evidence="8" id="KW-1185">Reference proteome</keyword>
<comment type="subcellular location">
    <subcellularLocation>
        <location evidence="1">Membrane</location>
    </subcellularLocation>
</comment>
<evidence type="ECO:0000256" key="1">
    <source>
        <dbReference type="ARBA" id="ARBA00004370"/>
    </source>
</evidence>
<proteinExistence type="predicted"/>
<dbReference type="Gene3D" id="2.30.30.60">
    <property type="match status" value="1"/>
</dbReference>
<dbReference type="GO" id="GO:0055085">
    <property type="term" value="P:transmembrane transport"/>
    <property type="evidence" value="ECO:0007669"/>
    <property type="project" value="InterPro"/>
</dbReference>
<feature type="domain" description="Mechanosensitive ion channel MscS" evidence="6">
    <location>
        <begin position="134"/>
        <end position="220"/>
    </location>
</feature>
<dbReference type="Gene3D" id="1.10.287.1260">
    <property type="match status" value="1"/>
</dbReference>
<evidence type="ECO:0000259" key="6">
    <source>
        <dbReference type="Pfam" id="PF00924"/>
    </source>
</evidence>
<dbReference type="Pfam" id="PF00924">
    <property type="entry name" value="MS_channel_2nd"/>
    <property type="match status" value="1"/>
</dbReference>
<name>G7VDM3_9CREN</name>
<dbReference type="HOGENOM" id="CLU_074283_0_0_2"/>
<organism evidence="7 8">
    <name type="scientific">Pyrobaculum ferrireducens</name>
    <dbReference type="NCBI Taxonomy" id="1104324"/>
    <lineage>
        <taxon>Archaea</taxon>
        <taxon>Thermoproteota</taxon>
        <taxon>Thermoprotei</taxon>
        <taxon>Thermoproteales</taxon>
        <taxon>Thermoproteaceae</taxon>
        <taxon>Pyrobaculum</taxon>
    </lineage>
</organism>
<gene>
    <name evidence="7" type="ORF">P186_2618</name>
</gene>
<dbReference type="SUPFAM" id="SSF50182">
    <property type="entry name" value="Sm-like ribonucleoproteins"/>
    <property type="match status" value="1"/>
</dbReference>
<keyword evidence="2 5" id="KW-0812">Transmembrane</keyword>
<reference evidence="7 8" key="1">
    <citation type="journal article" date="2012" name="J. Bacteriol.">
        <title>Complete genome sequence of strain 1860, a crenarchaeon of the genus pyrobaculum able to grow with various electron acceptors.</title>
        <authorList>
            <person name="Mardanov A.V."/>
            <person name="Gumerov V.M."/>
            <person name="Slobodkina G.B."/>
            <person name="Beletsky A.V."/>
            <person name="Bonch-Osmolovskaya E.A."/>
            <person name="Ravin N.V."/>
            <person name="Skryabin K.G."/>
        </authorList>
    </citation>
    <scope>NUCLEOTIDE SEQUENCE [LARGE SCALE GENOMIC DNA]</scope>
    <source>
        <strain evidence="7 8">1860</strain>
    </source>
</reference>
<dbReference type="InterPro" id="IPR010920">
    <property type="entry name" value="LSM_dom_sf"/>
</dbReference>
<accession>G7VDM3</accession>
<dbReference type="InterPro" id="IPR023408">
    <property type="entry name" value="MscS_beta-dom_sf"/>
</dbReference>
<feature type="transmembrane region" description="Helical" evidence="5">
    <location>
        <begin position="89"/>
        <end position="109"/>
    </location>
</feature>
<evidence type="ECO:0000256" key="4">
    <source>
        <dbReference type="ARBA" id="ARBA00023136"/>
    </source>
</evidence>
<feature type="transmembrane region" description="Helical" evidence="5">
    <location>
        <begin position="53"/>
        <end position="77"/>
    </location>
</feature>
<dbReference type="PANTHER" id="PTHR30347:SF1">
    <property type="entry name" value="MECHANOSENSITIVE CHANNEL MSCK"/>
    <property type="match status" value="1"/>
</dbReference>
<dbReference type="Proteomes" id="UP000005867">
    <property type="component" value="Chromosome"/>
</dbReference>
<dbReference type="InterPro" id="IPR052702">
    <property type="entry name" value="MscS-like_channel"/>
</dbReference>
<protein>
    <submittedName>
        <fullName evidence="7">MscS Mechanosensitive ion channel</fullName>
    </submittedName>
</protein>
<evidence type="ECO:0000256" key="2">
    <source>
        <dbReference type="ARBA" id="ARBA00022692"/>
    </source>
</evidence>
<feature type="transmembrane region" description="Helical" evidence="5">
    <location>
        <begin position="12"/>
        <end position="33"/>
    </location>
</feature>